<evidence type="ECO:0000313" key="2">
    <source>
        <dbReference type="Proteomes" id="UP000196560"/>
    </source>
</evidence>
<organism evidence="1 2">
    <name type="scientific">Enorma massiliensis</name>
    <dbReference type="NCBI Taxonomy" id="1472761"/>
    <lineage>
        <taxon>Bacteria</taxon>
        <taxon>Bacillati</taxon>
        <taxon>Actinomycetota</taxon>
        <taxon>Coriobacteriia</taxon>
        <taxon>Coriobacteriales</taxon>
        <taxon>Coriobacteriaceae</taxon>
        <taxon>Enorma</taxon>
    </lineage>
</organism>
<comment type="caution">
    <text evidence="1">The sequence shown here is derived from an EMBL/GenBank/DDBJ whole genome shotgun (WGS) entry which is preliminary data.</text>
</comment>
<dbReference type="SUPFAM" id="SSF51445">
    <property type="entry name" value="(Trans)glycosidases"/>
    <property type="match status" value="1"/>
</dbReference>
<keyword evidence="2" id="KW-1185">Reference proteome</keyword>
<reference evidence="2" key="1">
    <citation type="submission" date="2017-04" db="EMBL/GenBank/DDBJ databases">
        <title>Function of individual gut microbiota members based on whole genome sequencing of pure cultures obtained from chicken caecum.</title>
        <authorList>
            <person name="Medvecky M."/>
            <person name="Cejkova D."/>
            <person name="Polansky O."/>
            <person name="Karasova D."/>
            <person name="Kubasova T."/>
            <person name="Cizek A."/>
            <person name="Rychlik I."/>
        </authorList>
    </citation>
    <scope>NUCLEOTIDE SEQUENCE [LARGE SCALE GENOMIC DNA]</scope>
    <source>
        <strain evidence="2">An70</strain>
    </source>
</reference>
<dbReference type="InterPro" id="IPR017853">
    <property type="entry name" value="GH"/>
</dbReference>
<protein>
    <recommendedName>
        <fullName evidence="3">Asl1-like glycosyl hydrolase catalytic domain-containing protein</fullName>
    </recommendedName>
</protein>
<proteinExistence type="predicted"/>
<dbReference type="EMBL" id="NFHO01000005">
    <property type="protein sequence ID" value="OUN43099.1"/>
    <property type="molecule type" value="Genomic_DNA"/>
</dbReference>
<evidence type="ECO:0000313" key="1">
    <source>
        <dbReference type="EMBL" id="OUN43099.1"/>
    </source>
</evidence>
<evidence type="ECO:0008006" key="3">
    <source>
        <dbReference type="Google" id="ProtNLM"/>
    </source>
</evidence>
<dbReference type="AlphaFoldDB" id="A0A1Y3U9M4"/>
<sequence>MPESSSGRPRRVVPNAGDRVWTQVSVDASCSVRSWPHVERYQNTTLRYTPGPDFPPAMEAYLGKPQIIRLFVTLDEVWDYRTDTYDWNYLIGVNKFEGDSEHYHFHYDWPLTVPSPLGVHEEDYLRSHAECAESVMLNIRRYEREVAVEHVISYEKYEEVVERVIEHYKELCPNIRYIELMNEVDIPNFGELTVDEFYPLFQCGYRAIRRLNERHDYAIPLLTGTMGLTAGVKNWGFWSDFLKRLAADEDRTIDFYSMHEYHTNPCRILEFYVRHEALVHELGLPDLPLMMTEYGLRVGEGDAGRPHNLQNACGEIQGMILGSYCENLRMFPWCTFHNPNQQLGRTMFVMDEAVGGYVPTPSGHTMKFFAMLGDTELLIEGYTYNRHVATIDSATGRICVLLSHPGEGEDVHELSVNGLPAKRYACTRYLVDGAHNNWVANHACTELEATACETVEAQDGCWEMSLPLGENAFCLVVLDPIP</sequence>
<accession>A0A1Y3U9M4</accession>
<dbReference type="Proteomes" id="UP000196560">
    <property type="component" value="Unassembled WGS sequence"/>
</dbReference>
<dbReference type="RefSeq" id="WP_087186383.1">
    <property type="nucleotide sequence ID" value="NZ_DBFBJE010000012.1"/>
</dbReference>
<gene>
    <name evidence="1" type="ORF">B5G21_05780</name>
</gene>
<dbReference type="Gene3D" id="3.20.20.80">
    <property type="entry name" value="Glycosidases"/>
    <property type="match status" value="1"/>
</dbReference>
<name>A0A1Y3U9M4_9ACTN</name>